<organism evidence="2 4">
    <name type="scientific">Azotobacter beijerinckii</name>
    <dbReference type="NCBI Taxonomy" id="170623"/>
    <lineage>
        <taxon>Bacteria</taxon>
        <taxon>Pseudomonadati</taxon>
        <taxon>Pseudomonadota</taxon>
        <taxon>Gammaproteobacteria</taxon>
        <taxon>Pseudomonadales</taxon>
        <taxon>Pseudomonadaceae</taxon>
        <taxon>Azotobacter</taxon>
    </lineage>
</organism>
<feature type="coiled-coil region" evidence="1">
    <location>
        <begin position="42"/>
        <end position="73"/>
    </location>
</feature>
<evidence type="ECO:0000256" key="1">
    <source>
        <dbReference type="SAM" id="Coils"/>
    </source>
</evidence>
<evidence type="ECO:0000313" key="4">
    <source>
        <dbReference type="Proteomes" id="UP000199005"/>
    </source>
</evidence>
<dbReference type="Proteomes" id="UP000199005">
    <property type="component" value="Unassembled WGS sequence"/>
</dbReference>
<proteinExistence type="predicted"/>
<reference evidence="4 5" key="1">
    <citation type="submission" date="2016-10" db="EMBL/GenBank/DDBJ databases">
        <authorList>
            <person name="de Groot N.N."/>
        </authorList>
    </citation>
    <scope>NUCLEOTIDE SEQUENCE [LARGE SCALE GENOMIC DNA]</scope>
    <source>
        <strain evidence="2 4">DSM 1041</strain>
        <strain evidence="3 5">DSM 373</strain>
    </source>
</reference>
<keyword evidence="1" id="KW-0175">Coiled coil</keyword>
<dbReference type="EMBL" id="FNYO01000026">
    <property type="protein sequence ID" value="SEI90867.1"/>
    <property type="molecule type" value="Genomic_DNA"/>
</dbReference>
<dbReference type="Proteomes" id="UP000199250">
    <property type="component" value="Unassembled WGS sequence"/>
</dbReference>
<sequence length="312" mass="34791">MTEQANRIDWLERQLAQVRHFITRDTQRLRESPGKFSIQLSLNSWKSHQEELQQELRQAKEALQHEVVEMRLLGRRMDGSIPLRLLVKVSDKFHNALAQAAYHLRYGKSPSKGVPAELADEIDLRLSGLAFGSTRLIFAGNIAPDATGDSILEGALDQIFQVLASPSNEQIRELVSTIGVKAARELGSLLELLEKQQIGAELTWPAPDAKVHHWGGSLDAVRIAHQRLSTFTNIKPEVVSVSGVIAVLNDSGAITLRLEDGSKVKVSYNKQQYNHAQQYTLGQQVTLKAMCYTVRDELTGKESSTYKLITES</sequence>
<dbReference type="EMBL" id="FNYQ01000111">
    <property type="protein sequence ID" value="SEJ47249.1"/>
    <property type="molecule type" value="Genomic_DNA"/>
</dbReference>
<dbReference type="OrthoDB" id="7056236at2"/>
<accession>A0A1H6UMC1</accession>
<name>A0A1H6UMC1_9GAMM</name>
<evidence type="ECO:0000313" key="3">
    <source>
        <dbReference type="EMBL" id="SEJ47249.1"/>
    </source>
</evidence>
<dbReference type="RefSeq" id="WP_090735044.1">
    <property type="nucleotide sequence ID" value="NZ_FNYO01000026.1"/>
</dbReference>
<gene>
    <name evidence="3" type="ORF">SAMN04244572_04134</name>
    <name evidence="2" type="ORF">SAMN04244579_02409</name>
</gene>
<evidence type="ECO:0000313" key="5">
    <source>
        <dbReference type="Proteomes" id="UP000199250"/>
    </source>
</evidence>
<protein>
    <submittedName>
        <fullName evidence="2">Uncharacterized protein</fullName>
    </submittedName>
</protein>
<dbReference type="AlphaFoldDB" id="A0A1H6UMC1"/>
<dbReference type="STRING" id="170623.SAMN04244579_02409"/>
<evidence type="ECO:0000313" key="2">
    <source>
        <dbReference type="EMBL" id="SEI90867.1"/>
    </source>
</evidence>